<dbReference type="KEGG" id="nai:NECAME_04971"/>
<gene>
    <name evidence="1" type="ORF">NECAME_04971</name>
</gene>
<reference evidence="2" key="1">
    <citation type="journal article" date="2014" name="Nat. Genet.">
        <title>Genome of the human hookworm Necator americanus.</title>
        <authorList>
            <person name="Tang Y.T."/>
            <person name="Gao X."/>
            <person name="Rosa B.A."/>
            <person name="Abubucker S."/>
            <person name="Hallsworth-Pepin K."/>
            <person name="Martin J."/>
            <person name="Tyagi R."/>
            <person name="Heizer E."/>
            <person name="Zhang X."/>
            <person name="Bhonagiri-Palsikar V."/>
            <person name="Minx P."/>
            <person name="Warren W.C."/>
            <person name="Wang Q."/>
            <person name="Zhan B."/>
            <person name="Hotez P.J."/>
            <person name="Sternberg P.W."/>
            <person name="Dougall A."/>
            <person name="Gaze S.T."/>
            <person name="Mulvenna J."/>
            <person name="Sotillo J."/>
            <person name="Ranganathan S."/>
            <person name="Rabelo E.M."/>
            <person name="Wilson R.K."/>
            <person name="Felgner P.L."/>
            <person name="Bethony J."/>
            <person name="Hawdon J.M."/>
            <person name="Gasser R.B."/>
            <person name="Loukas A."/>
            <person name="Mitreva M."/>
        </authorList>
    </citation>
    <scope>NUCLEOTIDE SEQUENCE [LARGE SCALE GENOMIC DNA]</scope>
</reference>
<proteinExistence type="predicted"/>
<name>W2SL07_NECAM</name>
<keyword evidence="2" id="KW-1185">Reference proteome</keyword>
<dbReference type="AlphaFoldDB" id="W2SL07"/>
<protein>
    <submittedName>
        <fullName evidence="1">Uncharacterized protein</fullName>
    </submittedName>
</protein>
<accession>W2SL07</accession>
<dbReference type="Proteomes" id="UP000053676">
    <property type="component" value="Unassembled WGS sequence"/>
</dbReference>
<evidence type="ECO:0000313" key="2">
    <source>
        <dbReference type="Proteomes" id="UP000053676"/>
    </source>
</evidence>
<sequence length="68" mass="7427">MHMRSEPIGLPEFASLKQHALNVGSQKLYFCGRLMTLNKISFQLCMPSAKNTPPSAAQYMGQMPGSPG</sequence>
<organism evidence="1 2">
    <name type="scientific">Necator americanus</name>
    <name type="common">Human hookworm</name>
    <dbReference type="NCBI Taxonomy" id="51031"/>
    <lineage>
        <taxon>Eukaryota</taxon>
        <taxon>Metazoa</taxon>
        <taxon>Ecdysozoa</taxon>
        <taxon>Nematoda</taxon>
        <taxon>Chromadorea</taxon>
        <taxon>Rhabditida</taxon>
        <taxon>Rhabditina</taxon>
        <taxon>Rhabditomorpha</taxon>
        <taxon>Strongyloidea</taxon>
        <taxon>Ancylostomatidae</taxon>
        <taxon>Bunostominae</taxon>
        <taxon>Necator</taxon>
    </lineage>
</organism>
<dbReference type="EMBL" id="KI668982">
    <property type="protein sequence ID" value="ETN70280.1"/>
    <property type="molecule type" value="Genomic_DNA"/>
</dbReference>
<evidence type="ECO:0000313" key="1">
    <source>
        <dbReference type="EMBL" id="ETN70280.1"/>
    </source>
</evidence>